<evidence type="ECO:0000313" key="9">
    <source>
        <dbReference type="EMBL" id="TXF89596.1"/>
    </source>
</evidence>
<evidence type="ECO:0000256" key="2">
    <source>
        <dbReference type="ARBA" id="ARBA00022448"/>
    </source>
</evidence>
<feature type="transmembrane region" description="Helical" evidence="7">
    <location>
        <begin position="156"/>
        <end position="174"/>
    </location>
</feature>
<keyword evidence="6 7" id="KW-0472">Membrane</keyword>
<feature type="transmembrane region" description="Helical" evidence="7">
    <location>
        <begin position="314"/>
        <end position="331"/>
    </location>
</feature>
<protein>
    <submittedName>
        <fullName evidence="9">MFS transporter</fullName>
    </submittedName>
</protein>
<dbReference type="InterPro" id="IPR036259">
    <property type="entry name" value="MFS_trans_sf"/>
</dbReference>
<dbReference type="AlphaFoldDB" id="A0A5C7FXB8"/>
<keyword evidence="10" id="KW-1185">Reference proteome</keyword>
<accession>A0A5C7FXB8</accession>
<evidence type="ECO:0000259" key="8">
    <source>
        <dbReference type="PROSITE" id="PS50850"/>
    </source>
</evidence>
<proteinExistence type="predicted"/>
<dbReference type="OrthoDB" id="5379144at2"/>
<dbReference type="PANTHER" id="PTHR23517">
    <property type="entry name" value="RESISTANCE PROTEIN MDTM, PUTATIVE-RELATED-RELATED"/>
    <property type="match status" value="1"/>
</dbReference>
<feature type="transmembrane region" description="Helical" evidence="7">
    <location>
        <begin position="27"/>
        <end position="52"/>
    </location>
</feature>
<dbReference type="PROSITE" id="PS50850">
    <property type="entry name" value="MFS"/>
    <property type="match status" value="1"/>
</dbReference>
<gene>
    <name evidence="9" type="ORF">FUA23_10370</name>
</gene>
<reference evidence="9 10" key="1">
    <citation type="submission" date="2019-08" db="EMBL/GenBank/DDBJ databases">
        <title>Lewinella sp. strain SSH13 Genome sequencing and assembly.</title>
        <authorList>
            <person name="Kim I."/>
        </authorList>
    </citation>
    <scope>NUCLEOTIDE SEQUENCE [LARGE SCALE GENOMIC DNA]</scope>
    <source>
        <strain evidence="9 10">SSH13</strain>
    </source>
</reference>
<evidence type="ECO:0000256" key="4">
    <source>
        <dbReference type="ARBA" id="ARBA00022692"/>
    </source>
</evidence>
<keyword evidence="3" id="KW-1003">Cell membrane</keyword>
<feature type="transmembrane region" description="Helical" evidence="7">
    <location>
        <begin position="284"/>
        <end position="307"/>
    </location>
</feature>
<dbReference type="InterPro" id="IPR020846">
    <property type="entry name" value="MFS_dom"/>
</dbReference>
<name>A0A5C7FXB8_9BACT</name>
<organism evidence="9 10">
    <name type="scientific">Neolewinella aurantiaca</name>
    <dbReference type="NCBI Taxonomy" id="2602767"/>
    <lineage>
        <taxon>Bacteria</taxon>
        <taxon>Pseudomonadati</taxon>
        <taxon>Bacteroidota</taxon>
        <taxon>Saprospiria</taxon>
        <taxon>Saprospirales</taxon>
        <taxon>Lewinellaceae</taxon>
        <taxon>Neolewinella</taxon>
    </lineage>
</organism>
<evidence type="ECO:0000313" key="10">
    <source>
        <dbReference type="Proteomes" id="UP000321907"/>
    </source>
</evidence>
<feature type="transmembrane region" description="Helical" evidence="7">
    <location>
        <begin position="180"/>
        <end position="200"/>
    </location>
</feature>
<sequence length="380" mass="41684">MKSSLQRLPVKILDLYKKSFSGLPRKVWLLALVLLVNRSGAMVVAFLSVYLIDKQGYAPTKAGYVMAAFGFGGVLGNYLGGLMNDRFGSWHIQLYSMIGAGVLNILLGQVTEFWLLCLLAFSISLWADAFRPANRAAIAIYAPPGKLTQAYGLQRMAVNLGFSIGPALGGYLIYNYGFELMFWGDGLTFLLAALVFYLALPADETAKPLVARTKSESAAVIAEPLTATAPAPRRPGADTASTPAHRQLWLLAFVLANMGIMMCFFQLFSTFPVYLKESGLDERAIGWLFTLSGIVIVGLEMPTLYAVERRFRPIPVMLAGSGLIILSYLLLPGIVTLGFLAVLGMIMILTIGEILYMPFTNTYVSTMVRYDFRPLGHQRL</sequence>
<comment type="subcellular location">
    <subcellularLocation>
        <location evidence="1">Cell membrane</location>
        <topology evidence="1">Multi-pass membrane protein</topology>
    </subcellularLocation>
</comment>
<dbReference type="Pfam" id="PF07690">
    <property type="entry name" value="MFS_1"/>
    <property type="match status" value="1"/>
</dbReference>
<feature type="domain" description="Major facilitator superfamily (MFS) profile" evidence="8">
    <location>
        <begin position="26"/>
        <end position="380"/>
    </location>
</feature>
<dbReference type="Proteomes" id="UP000321907">
    <property type="component" value="Unassembled WGS sequence"/>
</dbReference>
<dbReference type="InterPro" id="IPR050171">
    <property type="entry name" value="MFS_Transporters"/>
</dbReference>
<feature type="transmembrane region" description="Helical" evidence="7">
    <location>
        <begin position="113"/>
        <end position="130"/>
    </location>
</feature>
<comment type="caution">
    <text evidence="9">The sequence shown here is derived from an EMBL/GenBank/DDBJ whole genome shotgun (WGS) entry which is preliminary data.</text>
</comment>
<dbReference type="SUPFAM" id="SSF103473">
    <property type="entry name" value="MFS general substrate transporter"/>
    <property type="match status" value="1"/>
</dbReference>
<dbReference type="EMBL" id="VOXD01000013">
    <property type="protein sequence ID" value="TXF89596.1"/>
    <property type="molecule type" value="Genomic_DNA"/>
</dbReference>
<evidence type="ECO:0000256" key="1">
    <source>
        <dbReference type="ARBA" id="ARBA00004651"/>
    </source>
</evidence>
<dbReference type="Gene3D" id="1.20.1250.20">
    <property type="entry name" value="MFS general substrate transporter like domains"/>
    <property type="match status" value="1"/>
</dbReference>
<feature type="transmembrane region" description="Helical" evidence="7">
    <location>
        <begin position="64"/>
        <end position="83"/>
    </location>
</feature>
<keyword evidence="5 7" id="KW-1133">Transmembrane helix</keyword>
<evidence type="ECO:0000256" key="3">
    <source>
        <dbReference type="ARBA" id="ARBA00022475"/>
    </source>
</evidence>
<evidence type="ECO:0000256" key="6">
    <source>
        <dbReference type="ARBA" id="ARBA00023136"/>
    </source>
</evidence>
<feature type="transmembrane region" description="Helical" evidence="7">
    <location>
        <begin position="337"/>
        <end position="359"/>
    </location>
</feature>
<dbReference type="GO" id="GO:0005886">
    <property type="term" value="C:plasma membrane"/>
    <property type="evidence" value="ECO:0007669"/>
    <property type="project" value="UniProtKB-SubCell"/>
</dbReference>
<dbReference type="InterPro" id="IPR011701">
    <property type="entry name" value="MFS"/>
</dbReference>
<dbReference type="GO" id="GO:0022857">
    <property type="term" value="F:transmembrane transporter activity"/>
    <property type="evidence" value="ECO:0007669"/>
    <property type="project" value="InterPro"/>
</dbReference>
<evidence type="ECO:0000256" key="7">
    <source>
        <dbReference type="SAM" id="Phobius"/>
    </source>
</evidence>
<dbReference type="PANTHER" id="PTHR23517:SF2">
    <property type="entry name" value="MULTIDRUG RESISTANCE PROTEIN MDTH"/>
    <property type="match status" value="1"/>
</dbReference>
<feature type="transmembrane region" description="Helical" evidence="7">
    <location>
        <begin position="248"/>
        <end position="268"/>
    </location>
</feature>
<dbReference type="RefSeq" id="WP_147930670.1">
    <property type="nucleotide sequence ID" value="NZ_VOXD01000013.1"/>
</dbReference>
<keyword evidence="4 7" id="KW-0812">Transmembrane</keyword>
<evidence type="ECO:0000256" key="5">
    <source>
        <dbReference type="ARBA" id="ARBA00022989"/>
    </source>
</evidence>
<keyword evidence="2" id="KW-0813">Transport</keyword>